<evidence type="ECO:0000259" key="1">
    <source>
        <dbReference type="SMART" id="SM00587"/>
    </source>
</evidence>
<accession>A0A6P7GGJ8</accession>
<protein>
    <submittedName>
        <fullName evidence="2">Uncharacterized protein LOC114337847</fullName>
    </submittedName>
</protein>
<dbReference type="InParanoid" id="A0A6P7GGJ8"/>
<dbReference type="Gene3D" id="3.90.1200.10">
    <property type="match status" value="1"/>
</dbReference>
<gene>
    <name evidence="2" type="primary">LOC114337847</name>
</gene>
<dbReference type="InterPro" id="IPR004119">
    <property type="entry name" value="EcKL"/>
</dbReference>
<evidence type="ECO:0000313" key="2">
    <source>
        <dbReference type="RefSeq" id="XP_028144198.1"/>
    </source>
</evidence>
<dbReference type="PANTHER" id="PTHR11012">
    <property type="entry name" value="PROTEIN KINASE-LIKE DOMAIN-CONTAINING"/>
    <property type="match status" value="1"/>
</dbReference>
<dbReference type="Pfam" id="PF02958">
    <property type="entry name" value="EcKL"/>
    <property type="match status" value="1"/>
</dbReference>
<dbReference type="SUPFAM" id="SSF56112">
    <property type="entry name" value="Protein kinase-like (PK-like)"/>
    <property type="match status" value="1"/>
</dbReference>
<organism evidence="2">
    <name type="scientific">Diabrotica virgifera virgifera</name>
    <name type="common">western corn rootworm</name>
    <dbReference type="NCBI Taxonomy" id="50390"/>
    <lineage>
        <taxon>Eukaryota</taxon>
        <taxon>Metazoa</taxon>
        <taxon>Ecdysozoa</taxon>
        <taxon>Arthropoda</taxon>
        <taxon>Hexapoda</taxon>
        <taxon>Insecta</taxon>
        <taxon>Pterygota</taxon>
        <taxon>Neoptera</taxon>
        <taxon>Endopterygota</taxon>
        <taxon>Coleoptera</taxon>
        <taxon>Polyphaga</taxon>
        <taxon>Cucujiformia</taxon>
        <taxon>Chrysomeloidea</taxon>
        <taxon>Chrysomelidae</taxon>
        <taxon>Galerucinae</taxon>
        <taxon>Diabroticina</taxon>
        <taxon>Diabroticites</taxon>
        <taxon>Diabrotica</taxon>
    </lineage>
</organism>
<dbReference type="SMART" id="SM00587">
    <property type="entry name" value="CHK"/>
    <property type="match status" value="1"/>
</dbReference>
<feature type="domain" description="CHK kinase-like" evidence="1">
    <location>
        <begin position="127"/>
        <end position="326"/>
    </location>
</feature>
<sequence>MDTKTEDVKFWIDKMMTEKGFSKYIIDISGSSSKGDGYLGEINFVKVVCDGKKGEKTVFDVVIKSAKTNDDLRKNTPIVETYEREISMYMKVAPAIRDFQNEYAIEQKFSNFAECYTTCLSHKMEAVLLVNLNSLGFSLHDRKVPQNFEHISFVFRTYALWHGCTLALKIRKPELFKNLTADMTDLYGKFIEMADMLPLWQEYFNIVIRILRKRGEDKVADKIIDKAGDIKTIMTKMTLEFDQEVEQEAVLLHGDGWNNNMMFKYKGNDFSKPVDVVLIDLQLARMASPVTDLSYYLYSVADKSSLKKFDVLLSTYHATLSNYLSQYNIDCENILTLKRLRESWKKYGRFGLLASPFILRAELSEDDEVIEFTEKAAEKSLNDIHLGDIKRQDDFDQRMVDVFKHFCEEFL</sequence>
<name>A0A6P7GGJ8_DIAVI</name>
<reference evidence="2" key="1">
    <citation type="submission" date="2025-08" db="UniProtKB">
        <authorList>
            <consortium name="RefSeq"/>
        </authorList>
    </citation>
    <scope>IDENTIFICATION</scope>
    <source>
        <tissue evidence="2">Whole insect</tissue>
    </source>
</reference>
<proteinExistence type="predicted"/>
<dbReference type="InterPro" id="IPR011009">
    <property type="entry name" value="Kinase-like_dom_sf"/>
</dbReference>
<dbReference type="InterPro" id="IPR015897">
    <property type="entry name" value="CHK_kinase-like"/>
</dbReference>
<dbReference type="PANTHER" id="PTHR11012:SF30">
    <property type="entry name" value="PROTEIN KINASE-LIKE DOMAIN-CONTAINING"/>
    <property type="match status" value="1"/>
</dbReference>
<dbReference type="RefSeq" id="XP_028144198.1">
    <property type="nucleotide sequence ID" value="XM_028288397.1"/>
</dbReference>
<dbReference type="AlphaFoldDB" id="A0A6P7GGJ8"/>